<organism evidence="2 3">
    <name type="scientific">Papilio xuthus</name>
    <name type="common">Asian swallowtail butterfly</name>
    <dbReference type="NCBI Taxonomy" id="66420"/>
    <lineage>
        <taxon>Eukaryota</taxon>
        <taxon>Metazoa</taxon>
        <taxon>Ecdysozoa</taxon>
        <taxon>Arthropoda</taxon>
        <taxon>Hexapoda</taxon>
        <taxon>Insecta</taxon>
        <taxon>Pterygota</taxon>
        <taxon>Neoptera</taxon>
        <taxon>Endopterygota</taxon>
        <taxon>Lepidoptera</taxon>
        <taxon>Glossata</taxon>
        <taxon>Ditrysia</taxon>
        <taxon>Papilionoidea</taxon>
        <taxon>Papilionidae</taxon>
        <taxon>Papilioninae</taxon>
        <taxon>Papilio</taxon>
    </lineage>
</organism>
<protein>
    <recommendedName>
        <fullName evidence="4">Cuticular protein</fullName>
    </recommendedName>
</protein>
<evidence type="ECO:0000313" key="3">
    <source>
        <dbReference type="Proteomes" id="UP000053268"/>
    </source>
</evidence>
<name>A0A194PMG7_PAPXU</name>
<evidence type="ECO:0000313" key="2">
    <source>
        <dbReference type="EMBL" id="KPI94183.1"/>
    </source>
</evidence>
<dbReference type="EMBL" id="KQ459600">
    <property type="protein sequence ID" value="KPI94183.1"/>
    <property type="molecule type" value="Genomic_DNA"/>
</dbReference>
<keyword evidence="1" id="KW-0732">Signal</keyword>
<sequence>MVIRNHFSALQAPLIAAVLCLLGVANAGNLHGGSALGSSALAHHGASLGTNLGYPSVGANLGHGFGGLGYGGLGHSSGLGYSSSFGHGASLGYGGSQGYNGWQGYGSGSYRSGSYGHGGYGSGYGNYGGYGANSAYAGPEKASIVQYTTVHTAAPSAAYSAGFSGHGAYSPASAYGHQGYGGYGYGGYGHGYQSYANKW</sequence>
<proteinExistence type="predicted"/>
<evidence type="ECO:0008006" key="4">
    <source>
        <dbReference type="Google" id="ProtNLM"/>
    </source>
</evidence>
<feature type="signal peptide" evidence="1">
    <location>
        <begin position="1"/>
        <end position="27"/>
    </location>
</feature>
<gene>
    <name evidence="2" type="ORF">RR46_06634</name>
</gene>
<feature type="chain" id="PRO_5008263405" description="Cuticular protein" evidence="1">
    <location>
        <begin position="28"/>
        <end position="199"/>
    </location>
</feature>
<reference evidence="2 3" key="1">
    <citation type="journal article" date="2015" name="Nat. Commun.">
        <title>Outbred genome sequencing and CRISPR/Cas9 gene editing in butterflies.</title>
        <authorList>
            <person name="Li X."/>
            <person name="Fan D."/>
            <person name="Zhang W."/>
            <person name="Liu G."/>
            <person name="Zhang L."/>
            <person name="Zhao L."/>
            <person name="Fang X."/>
            <person name="Chen L."/>
            <person name="Dong Y."/>
            <person name="Chen Y."/>
            <person name="Ding Y."/>
            <person name="Zhao R."/>
            <person name="Feng M."/>
            <person name="Zhu Y."/>
            <person name="Feng Y."/>
            <person name="Jiang X."/>
            <person name="Zhu D."/>
            <person name="Xiang H."/>
            <person name="Feng X."/>
            <person name="Li S."/>
            <person name="Wang J."/>
            <person name="Zhang G."/>
            <person name="Kronforst M.R."/>
            <person name="Wang W."/>
        </authorList>
    </citation>
    <scope>NUCLEOTIDE SEQUENCE [LARGE SCALE GENOMIC DNA]</scope>
    <source>
        <strain evidence="2">Ya'a_city_454_Px</strain>
        <tissue evidence="2">Whole body</tissue>
    </source>
</reference>
<keyword evidence="3" id="KW-1185">Reference proteome</keyword>
<accession>A0A194PMG7</accession>
<evidence type="ECO:0000256" key="1">
    <source>
        <dbReference type="SAM" id="SignalP"/>
    </source>
</evidence>
<dbReference type="Proteomes" id="UP000053268">
    <property type="component" value="Unassembled WGS sequence"/>
</dbReference>
<dbReference type="AlphaFoldDB" id="A0A194PMG7"/>